<dbReference type="Pfam" id="PF02120">
    <property type="entry name" value="Flg_hook"/>
    <property type="match status" value="1"/>
</dbReference>
<feature type="region of interest" description="Disordered" evidence="1">
    <location>
        <begin position="494"/>
        <end position="539"/>
    </location>
</feature>
<feature type="domain" description="Flagellar hook-length control protein-like C-terminal" evidence="2">
    <location>
        <begin position="609"/>
        <end position="688"/>
    </location>
</feature>
<dbReference type="InterPro" id="IPR038610">
    <property type="entry name" value="FliK-like_C_sf"/>
</dbReference>
<evidence type="ECO:0000313" key="3">
    <source>
        <dbReference type="EMBL" id="BCJ91459.1"/>
    </source>
</evidence>
<dbReference type="InterPro" id="IPR021136">
    <property type="entry name" value="Flagellar_hook_control-like_C"/>
</dbReference>
<dbReference type="RefSeq" id="WP_222875105.1">
    <property type="nucleotide sequence ID" value="NZ_AP023361.1"/>
</dbReference>
<gene>
    <name evidence="3" type="ORF">IZ6_21940</name>
</gene>
<name>A0A6S6QQY6_9HYPH</name>
<accession>A0A6S6QQY6</accession>
<organism evidence="3 4">
    <name type="scientific">Terrihabitans soli</name>
    <dbReference type="NCBI Taxonomy" id="708113"/>
    <lineage>
        <taxon>Bacteria</taxon>
        <taxon>Pseudomonadati</taxon>
        <taxon>Pseudomonadota</taxon>
        <taxon>Alphaproteobacteria</taxon>
        <taxon>Hyphomicrobiales</taxon>
        <taxon>Terrihabitans</taxon>
    </lineage>
</organism>
<proteinExistence type="predicted"/>
<feature type="compositionally biased region" description="Low complexity" evidence="1">
    <location>
        <begin position="516"/>
        <end position="526"/>
    </location>
</feature>
<sequence>MVIAPTTEVLPVSGVARPTLSAALTGKVIEARLTLALADGLFRFSSPEGDIDLPLPRNLPPGTQVRIAPQPDGSFQVTILNDEILPQTGAARPLPAVQGQTIPPLTTVVHPRTPVSLPQGQEMVARVISNPQPGLVRVATPQGDVDLPLPRPVPLGTPLRIAPEPQGAVRVSVPEIPVRGQPAEAAPQKPAVHPTVFTSKPDTVPANIPLGRVVEAQVLPSQQQGVVRFAGPEGEFDLPLPRDLPPGTQARVVAQPNGSVVVTMRPEVPVTPGAQNSVAAPANPPATTSPAMRAVTLPPGPSIPVLPAGQVIEAKISPQPPRADGMVRVSTPLGEFELPLPQHQALPPGTPVRIAPQPNGGMTFVPMADGPELAAPLSLTNPQAATPADAVRQTVRSAVLKQDGLANVFADIETLPQRTDTPPSVRRAAETLLNQRVSLDDVIKPDQLAKAIAGSGIFAERVLSSLPPQQSAPPDLKLALFVLRAALGTWTRSEHLPPSSQVLPGRSDAAPPPPTGSAAPTAQAPSEPSHLRGGQTMQAASAEEFVPHLVRDTDAALARVNLHQIASLPDDRSGTARSDAPDARWSVEVPVNLDGRTAVFGFVIERDGRQQQMEKEKRRWRFRAALDLPDTGAIEADVRLMGTHVSAGIVAESEETVALLEAALPMLRDGLTAQGFDVETLSVRKGKGAPPPAPPGYFMDRRT</sequence>
<dbReference type="EMBL" id="AP023361">
    <property type="protein sequence ID" value="BCJ91459.1"/>
    <property type="molecule type" value="Genomic_DNA"/>
</dbReference>
<feature type="region of interest" description="Disordered" evidence="1">
    <location>
        <begin position="683"/>
        <end position="703"/>
    </location>
</feature>
<dbReference type="Proteomes" id="UP000515317">
    <property type="component" value="Chromosome"/>
</dbReference>
<evidence type="ECO:0000259" key="2">
    <source>
        <dbReference type="Pfam" id="PF02120"/>
    </source>
</evidence>
<reference evidence="3 4" key="1">
    <citation type="submission" date="2020-08" db="EMBL/GenBank/DDBJ databases">
        <title>Genome sequence of Rhizobiales bacterium strain IZ6.</title>
        <authorList>
            <person name="Nakai R."/>
            <person name="Naganuma T."/>
        </authorList>
    </citation>
    <scope>NUCLEOTIDE SEQUENCE [LARGE SCALE GENOMIC DNA]</scope>
    <source>
        <strain evidence="3 4">IZ6</strain>
    </source>
</reference>
<evidence type="ECO:0000256" key="1">
    <source>
        <dbReference type="SAM" id="MobiDB-lite"/>
    </source>
</evidence>
<evidence type="ECO:0000313" key="4">
    <source>
        <dbReference type="Proteomes" id="UP000515317"/>
    </source>
</evidence>
<dbReference type="Gene3D" id="3.30.750.140">
    <property type="match status" value="1"/>
</dbReference>
<protein>
    <recommendedName>
        <fullName evidence="2">Flagellar hook-length control protein-like C-terminal domain-containing protein</fullName>
    </recommendedName>
</protein>
<keyword evidence="4" id="KW-1185">Reference proteome</keyword>
<dbReference type="AlphaFoldDB" id="A0A6S6QQY6"/>
<dbReference type="KEGG" id="tso:IZ6_21940"/>